<keyword evidence="2 3" id="KW-0560">Oxidoreductase</keyword>
<dbReference type="PRINTS" id="PR00080">
    <property type="entry name" value="SDRFAMILY"/>
</dbReference>
<protein>
    <submittedName>
        <fullName evidence="3">Oxidoreductase YghA</fullName>
        <ecNumber evidence="3">1.-.-.-</ecNumber>
    </submittedName>
</protein>
<comment type="similarity">
    <text evidence="1">Belongs to the short-chain dehydrogenases/reductases (SDR) family.</text>
</comment>
<dbReference type="InterPro" id="IPR036291">
    <property type="entry name" value="NAD(P)-bd_dom_sf"/>
</dbReference>
<name>A0AA48LZH1_9ZZZZ</name>
<dbReference type="AlphaFoldDB" id="A0AA48LZH1"/>
<evidence type="ECO:0000256" key="1">
    <source>
        <dbReference type="ARBA" id="ARBA00006484"/>
    </source>
</evidence>
<dbReference type="Gene3D" id="3.40.50.720">
    <property type="entry name" value="NAD(P)-binding Rossmann-like Domain"/>
    <property type="match status" value="1"/>
</dbReference>
<evidence type="ECO:0000313" key="3">
    <source>
        <dbReference type="EMBL" id="CAJ0858537.1"/>
    </source>
</evidence>
<reference evidence="3" key="1">
    <citation type="submission" date="2023-07" db="EMBL/GenBank/DDBJ databases">
        <authorList>
            <person name="Pelsma A.J. K."/>
        </authorList>
    </citation>
    <scope>NUCLEOTIDE SEQUENCE</scope>
</reference>
<dbReference type="Pfam" id="PF13561">
    <property type="entry name" value="adh_short_C2"/>
    <property type="match status" value="1"/>
</dbReference>
<dbReference type="PANTHER" id="PTHR48107:SF16">
    <property type="entry name" value="NADPH-DEPENDENT ALDEHYDE REDUCTASE 1, CHLOROPLASTIC"/>
    <property type="match status" value="1"/>
</dbReference>
<dbReference type="GO" id="GO:0016614">
    <property type="term" value="F:oxidoreductase activity, acting on CH-OH group of donors"/>
    <property type="evidence" value="ECO:0007669"/>
    <property type="project" value="UniProtKB-ARBA"/>
</dbReference>
<dbReference type="PANTHER" id="PTHR48107">
    <property type="entry name" value="NADPH-DEPENDENT ALDEHYDE REDUCTASE-LIKE PROTEIN, CHLOROPLASTIC-RELATED"/>
    <property type="match status" value="1"/>
</dbReference>
<organism evidence="3">
    <name type="scientific">freshwater sediment metagenome</name>
    <dbReference type="NCBI Taxonomy" id="556182"/>
    <lineage>
        <taxon>unclassified sequences</taxon>
        <taxon>metagenomes</taxon>
        <taxon>ecological metagenomes</taxon>
    </lineage>
</organism>
<gene>
    <name evidence="3" type="primary">yghA</name>
    <name evidence="3" type="ORF">AMST5_01126</name>
</gene>
<sequence length="142" mass="15081">MDWTFKTNLYALFWITRAAIPHLPPGASIINTASITAFDPSKQLLDYSATKAAILNFTWRLAAQLASKGIRVTAVAPGPVWTPLQPSGGQTQEHLTKFGADTPLKRPGQPAELAPLYVLLASTESSFCTGQVFGATGGEPGP</sequence>
<dbReference type="EC" id="1.-.-.-" evidence="3"/>
<accession>A0AA48LZH1</accession>
<dbReference type="PRINTS" id="PR00081">
    <property type="entry name" value="GDHRDH"/>
</dbReference>
<dbReference type="SUPFAM" id="SSF51735">
    <property type="entry name" value="NAD(P)-binding Rossmann-fold domains"/>
    <property type="match status" value="1"/>
</dbReference>
<evidence type="ECO:0000256" key="2">
    <source>
        <dbReference type="ARBA" id="ARBA00023002"/>
    </source>
</evidence>
<proteinExistence type="inferred from homology"/>
<dbReference type="InterPro" id="IPR002347">
    <property type="entry name" value="SDR_fam"/>
</dbReference>
<dbReference type="EMBL" id="OY288114">
    <property type="protein sequence ID" value="CAJ0858537.1"/>
    <property type="molecule type" value="Genomic_DNA"/>
</dbReference>